<feature type="domain" description="Peptidase S9 prolyl oligopeptidase catalytic" evidence="4">
    <location>
        <begin position="479"/>
        <end position="677"/>
    </location>
</feature>
<accession>A0A933SCM0</accession>
<gene>
    <name evidence="5" type="ORF">HZA61_00755</name>
</gene>
<dbReference type="InterPro" id="IPR011042">
    <property type="entry name" value="6-blade_b-propeller_TolB-like"/>
</dbReference>
<dbReference type="Pfam" id="PF07676">
    <property type="entry name" value="PD40"/>
    <property type="match status" value="1"/>
</dbReference>
<dbReference type="Gene3D" id="2.120.10.30">
    <property type="entry name" value="TolB, C-terminal domain"/>
    <property type="match status" value="2"/>
</dbReference>
<evidence type="ECO:0000256" key="3">
    <source>
        <dbReference type="SAM" id="SignalP"/>
    </source>
</evidence>
<dbReference type="PANTHER" id="PTHR42776">
    <property type="entry name" value="SERINE PEPTIDASE S9 FAMILY MEMBER"/>
    <property type="match status" value="1"/>
</dbReference>
<dbReference type="EMBL" id="JACRIW010000007">
    <property type="protein sequence ID" value="MBI5167993.1"/>
    <property type="molecule type" value="Genomic_DNA"/>
</dbReference>
<keyword evidence="3" id="KW-0732">Signal</keyword>
<evidence type="ECO:0000256" key="2">
    <source>
        <dbReference type="ARBA" id="ARBA00022825"/>
    </source>
</evidence>
<feature type="chain" id="PRO_5038081148" evidence="3">
    <location>
        <begin position="28"/>
        <end position="695"/>
    </location>
</feature>
<evidence type="ECO:0000256" key="1">
    <source>
        <dbReference type="ARBA" id="ARBA00022801"/>
    </source>
</evidence>
<comment type="caution">
    <text evidence="5">The sequence shown here is derived from an EMBL/GenBank/DDBJ whole genome shotgun (WGS) entry which is preliminary data.</text>
</comment>
<dbReference type="GO" id="GO:0004252">
    <property type="term" value="F:serine-type endopeptidase activity"/>
    <property type="evidence" value="ECO:0007669"/>
    <property type="project" value="TreeGrafter"/>
</dbReference>
<dbReference type="Pfam" id="PF00326">
    <property type="entry name" value="Peptidase_S9"/>
    <property type="match status" value="1"/>
</dbReference>
<evidence type="ECO:0000313" key="5">
    <source>
        <dbReference type="EMBL" id="MBI5167993.1"/>
    </source>
</evidence>
<dbReference type="AlphaFoldDB" id="A0A933SCM0"/>
<sequence length="695" mass="75279">MIRRLRHAVAFAAFAVAFTALASPAHAAASAAKSAPLKPWTVDDILALRTVREPQLSPDGTRVAYVVTSFCSDSTRYQSDLWLGTLATGEQRRLTSTDAEESAPRWSADGRTLAFLSDREAPGSSAKGMQVWTLPLDGGEAAPFTRAPSGVTRFEWFANGSGIAYLAPEGPTAAGLARAARKDDSRVMSERPGYARVWALDRAGGKATAITPAETFVSSFTLAPDGRRVVYCVQPEPGFNGRYDSDLFSIPVTGGKPVALVQRPGMDLTPKYSRDGRWIAFLSHDGQPGGSANKVSLCVVNAAGGGAVNITPKFDERIGGPGVMTEPVWMPDNESVLFGSPDRTNIRIFRAFTDDRPVEPVTRDAGCSDWPSMDAAGKVLAWTHEDGTHPGDVWVWEFERSAPRTFTDLNPWTRERHEFAPQVVTWPGAGGQQVEGLLYAPLQSRPGVRAPLLLDVHGGPAANHAQYFSAIQEGFGLPLLLQKGWAVLMPNPRGSAGYGSEWRLANTRDWWDKPYVDLMSGVDAMIRLGFADSTKLAVCGWSYGGYMTTNIVTRTTRFRAAVAGAGPVNLAAQAGTSDIPGLMRSSMAAWPWEDPQVYVENSPIFRAGAVRTPTAFIHGEQDVRVNPAESLNMYRALRTRGIPTDLMMLPRAGHGPDEPAHLRATMEWTIEWLTRWTLGNAPAAPARRAVSGGFR</sequence>
<evidence type="ECO:0000259" key="4">
    <source>
        <dbReference type="Pfam" id="PF00326"/>
    </source>
</evidence>
<dbReference type="Gene3D" id="3.40.50.1820">
    <property type="entry name" value="alpha/beta hydrolase"/>
    <property type="match status" value="1"/>
</dbReference>
<dbReference type="Proteomes" id="UP000696931">
    <property type="component" value="Unassembled WGS sequence"/>
</dbReference>
<keyword evidence="2" id="KW-0645">Protease</keyword>
<keyword evidence="1" id="KW-0378">Hydrolase</keyword>
<proteinExistence type="predicted"/>
<reference evidence="5" key="1">
    <citation type="submission" date="2020-07" db="EMBL/GenBank/DDBJ databases">
        <title>Huge and variable diversity of episymbiotic CPR bacteria and DPANN archaea in groundwater ecosystems.</title>
        <authorList>
            <person name="He C.Y."/>
            <person name="Keren R."/>
            <person name="Whittaker M."/>
            <person name="Farag I.F."/>
            <person name="Doudna J."/>
            <person name="Cate J.H.D."/>
            <person name="Banfield J.F."/>
        </authorList>
    </citation>
    <scope>NUCLEOTIDE SEQUENCE</scope>
    <source>
        <strain evidence="5">NC_groundwater_1813_Pr3_B-0.1um_71_17</strain>
    </source>
</reference>
<name>A0A933SCM0_UNCEI</name>
<organism evidence="5 6">
    <name type="scientific">Eiseniibacteriota bacterium</name>
    <dbReference type="NCBI Taxonomy" id="2212470"/>
    <lineage>
        <taxon>Bacteria</taxon>
        <taxon>Candidatus Eiseniibacteriota</taxon>
    </lineage>
</organism>
<dbReference type="SUPFAM" id="SSF53474">
    <property type="entry name" value="alpha/beta-Hydrolases"/>
    <property type="match status" value="1"/>
</dbReference>
<protein>
    <submittedName>
        <fullName evidence="5">S9 family peptidase</fullName>
    </submittedName>
</protein>
<feature type="signal peptide" evidence="3">
    <location>
        <begin position="1"/>
        <end position="27"/>
    </location>
</feature>
<dbReference type="InterPro" id="IPR011659">
    <property type="entry name" value="WD40"/>
</dbReference>
<dbReference type="SUPFAM" id="SSF82171">
    <property type="entry name" value="DPP6 N-terminal domain-like"/>
    <property type="match status" value="1"/>
</dbReference>
<dbReference type="InterPro" id="IPR029058">
    <property type="entry name" value="AB_hydrolase_fold"/>
</dbReference>
<evidence type="ECO:0000313" key="6">
    <source>
        <dbReference type="Proteomes" id="UP000696931"/>
    </source>
</evidence>
<dbReference type="GO" id="GO:0006508">
    <property type="term" value="P:proteolysis"/>
    <property type="evidence" value="ECO:0007669"/>
    <property type="project" value="InterPro"/>
</dbReference>
<dbReference type="PANTHER" id="PTHR42776:SF27">
    <property type="entry name" value="DIPEPTIDYL PEPTIDASE FAMILY MEMBER 6"/>
    <property type="match status" value="1"/>
</dbReference>
<dbReference type="InterPro" id="IPR001375">
    <property type="entry name" value="Peptidase_S9_cat"/>
</dbReference>
<keyword evidence="2" id="KW-0720">Serine protease</keyword>